<comment type="caution">
    <text evidence="1">The sequence shown here is derived from an EMBL/GenBank/DDBJ whole genome shotgun (WGS) entry which is preliminary data.</text>
</comment>
<gene>
    <name evidence="1" type="ORF">V8Z71_23630</name>
</gene>
<evidence type="ECO:0000313" key="1">
    <source>
        <dbReference type="EMBL" id="MEL0611306.1"/>
    </source>
</evidence>
<reference evidence="1 2" key="1">
    <citation type="submission" date="2024-02" db="EMBL/GenBank/DDBJ databases">
        <title>Bacteria isolated from the canopy kelp, Nereocystis luetkeana.</title>
        <authorList>
            <person name="Pfister C.A."/>
            <person name="Younker I.T."/>
            <person name="Light S.H."/>
        </authorList>
    </citation>
    <scope>NUCLEOTIDE SEQUENCE [LARGE SCALE GENOMIC DNA]</scope>
    <source>
        <strain evidence="1 2">TI.1.15</strain>
    </source>
</reference>
<feature type="non-terminal residue" evidence="1">
    <location>
        <position position="88"/>
    </location>
</feature>
<dbReference type="EMBL" id="JBANDX010000059">
    <property type="protein sequence ID" value="MEL0611306.1"/>
    <property type="molecule type" value="Genomic_DNA"/>
</dbReference>
<dbReference type="Proteomes" id="UP001377160">
    <property type="component" value="Unassembled WGS sequence"/>
</dbReference>
<evidence type="ECO:0000313" key="2">
    <source>
        <dbReference type="Proteomes" id="UP001377160"/>
    </source>
</evidence>
<sequence>CDVDGRLGGFFSVHDVMVDLWCQDYIPTKGQKVVDLKSRDVVAISASDKLGDVAEFLCIDKEQLYPTTSMGYATRLTSLSLQERAKAM</sequence>
<organism evidence="1 2">
    <name type="scientific">Vibrio echinoideorum</name>
    <dbReference type="NCBI Taxonomy" id="2100116"/>
    <lineage>
        <taxon>Bacteria</taxon>
        <taxon>Pseudomonadati</taxon>
        <taxon>Pseudomonadota</taxon>
        <taxon>Gammaproteobacteria</taxon>
        <taxon>Vibrionales</taxon>
        <taxon>Vibrionaceae</taxon>
        <taxon>Vibrio</taxon>
    </lineage>
</organism>
<accession>A0ABU9FZU7</accession>
<keyword evidence="2" id="KW-1185">Reference proteome</keyword>
<protein>
    <submittedName>
        <fullName evidence="1">Formate transporter FocA</fullName>
    </submittedName>
</protein>
<feature type="non-terminal residue" evidence="1">
    <location>
        <position position="1"/>
    </location>
</feature>
<proteinExistence type="predicted"/>
<name>A0ABU9FZU7_9VIBR</name>